<dbReference type="InterPro" id="IPR009057">
    <property type="entry name" value="Homeodomain-like_sf"/>
</dbReference>
<protein>
    <recommendedName>
        <fullName evidence="14">HTH myb-type domain-containing protein</fullName>
    </recommendedName>
</protein>
<feature type="domain" description="DUF659" evidence="9">
    <location>
        <begin position="809"/>
        <end position="959"/>
    </location>
</feature>
<dbReference type="NCBIfam" id="TIGR01557">
    <property type="entry name" value="myb_SHAQKYF"/>
    <property type="match status" value="1"/>
</dbReference>
<evidence type="ECO:0000256" key="4">
    <source>
        <dbReference type="ARBA" id="ARBA00023054"/>
    </source>
</evidence>
<gene>
    <name evidence="12" type="primary">A01p052690.1_BraROA</name>
    <name evidence="12" type="ORF">IGI04_003709</name>
</gene>
<reference evidence="12 13" key="1">
    <citation type="submission" date="2021-03" db="EMBL/GenBank/DDBJ databases">
        <authorList>
            <person name="King G.J."/>
            <person name="Bancroft I."/>
            <person name="Baten A."/>
            <person name="Bloomfield J."/>
            <person name="Borpatragohain P."/>
            <person name="He Z."/>
            <person name="Irish N."/>
            <person name="Irwin J."/>
            <person name="Liu K."/>
            <person name="Mauleon R.P."/>
            <person name="Moore J."/>
            <person name="Morris R."/>
            <person name="Ostergaard L."/>
            <person name="Wang B."/>
            <person name="Wells R."/>
        </authorList>
    </citation>
    <scope>NUCLEOTIDE SEQUENCE [LARGE SCALE GENOMIC DNA]</scope>
    <source>
        <strain evidence="12">R-o-18</strain>
        <tissue evidence="12">Leaf</tissue>
    </source>
</reference>
<comment type="similarity">
    <text evidence="2">Belongs to the MYB-CC family.</text>
</comment>
<comment type="caution">
    <text evidence="12">The sequence shown here is derived from an EMBL/GenBank/DDBJ whole genome shotgun (WGS) entry which is preliminary data.</text>
</comment>
<dbReference type="InterPro" id="IPR001005">
    <property type="entry name" value="SANT/Myb"/>
</dbReference>
<evidence type="ECO:0000256" key="2">
    <source>
        <dbReference type="ARBA" id="ARBA00006783"/>
    </source>
</evidence>
<dbReference type="SUPFAM" id="SSF53098">
    <property type="entry name" value="Ribonuclease H-like"/>
    <property type="match status" value="2"/>
</dbReference>
<comment type="subcellular location">
    <subcellularLocation>
        <location evidence="1">Nucleus</location>
    </subcellularLocation>
</comment>
<evidence type="ECO:0000256" key="7">
    <source>
        <dbReference type="SAM" id="MobiDB-lite"/>
    </source>
</evidence>
<evidence type="ECO:0000256" key="5">
    <source>
        <dbReference type="ARBA" id="ARBA00023163"/>
    </source>
</evidence>
<evidence type="ECO:0000256" key="1">
    <source>
        <dbReference type="ARBA" id="ARBA00004123"/>
    </source>
</evidence>
<dbReference type="Pfam" id="PF14379">
    <property type="entry name" value="Myb_CC_LHEQLE"/>
    <property type="match status" value="1"/>
</dbReference>
<feature type="region of interest" description="Disordered" evidence="7">
    <location>
        <begin position="429"/>
        <end position="509"/>
    </location>
</feature>
<feature type="compositionally biased region" description="Polar residues" evidence="7">
    <location>
        <begin position="616"/>
        <end position="631"/>
    </location>
</feature>
<organism evidence="12 13">
    <name type="scientific">Brassica rapa subsp. trilocularis</name>
    <dbReference type="NCBI Taxonomy" id="1813537"/>
    <lineage>
        <taxon>Eukaryota</taxon>
        <taxon>Viridiplantae</taxon>
        <taxon>Streptophyta</taxon>
        <taxon>Embryophyta</taxon>
        <taxon>Tracheophyta</taxon>
        <taxon>Spermatophyta</taxon>
        <taxon>Magnoliopsida</taxon>
        <taxon>eudicotyledons</taxon>
        <taxon>Gunneridae</taxon>
        <taxon>Pentapetalae</taxon>
        <taxon>rosids</taxon>
        <taxon>malvids</taxon>
        <taxon>Brassicales</taxon>
        <taxon>Brassicaceae</taxon>
        <taxon>Brassiceae</taxon>
        <taxon>Brassica</taxon>
    </lineage>
</organism>
<dbReference type="InterPro" id="IPR012337">
    <property type="entry name" value="RNaseH-like_sf"/>
</dbReference>
<dbReference type="InterPro" id="IPR025756">
    <property type="entry name" value="Myb_CC_LHEQLE"/>
</dbReference>
<dbReference type="Proteomes" id="UP000823674">
    <property type="component" value="Chromosome A01"/>
</dbReference>
<feature type="compositionally biased region" description="Polar residues" evidence="7">
    <location>
        <begin position="452"/>
        <end position="475"/>
    </location>
</feature>
<keyword evidence="3" id="KW-0805">Transcription regulation</keyword>
<evidence type="ECO:0000259" key="9">
    <source>
        <dbReference type="Pfam" id="PF04937"/>
    </source>
</evidence>
<evidence type="ECO:0008006" key="14">
    <source>
        <dbReference type="Google" id="ProtNLM"/>
    </source>
</evidence>
<dbReference type="PANTHER" id="PTHR32166">
    <property type="entry name" value="OSJNBA0013A04.12 PROTEIN"/>
    <property type="match status" value="1"/>
</dbReference>
<keyword evidence="6" id="KW-0539">Nucleus</keyword>
<dbReference type="Pfam" id="PF00249">
    <property type="entry name" value="Myb_DNA-binding"/>
    <property type="match status" value="1"/>
</dbReference>
<feature type="domain" description="MYB-CC type transcription factor LHEQLE-containing" evidence="11">
    <location>
        <begin position="381"/>
        <end position="428"/>
    </location>
</feature>
<feature type="domain" description="HAT C-terminal dimerisation" evidence="10">
    <location>
        <begin position="1719"/>
        <end position="1801"/>
    </location>
</feature>
<evidence type="ECO:0000259" key="10">
    <source>
        <dbReference type="Pfam" id="PF05699"/>
    </source>
</evidence>
<accession>A0ABQ7NZ72</accession>
<feature type="region of interest" description="Disordered" evidence="7">
    <location>
        <begin position="604"/>
        <end position="631"/>
    </location>
</feature>
<evidence type="ECO:0000313" key="12">
    <source>
        <dbReference type="EMBL" id="KAG5416142.1"/>
    </source>
</evidence>
<feature type="domain" description="DUF659" evidence="9">
    <location>
        <begin position="1364"/>
        <end position="1510"/>
    </location>
</feature>
<feature type="non-terminal residue" evidence="12">
    <location>
        <position position="1813"/>
    </location>
</feature>
<dbReference type="Pfam" id="PF04937">
    <property type="entry name" value="DUF659"/>
    <property type="match status" value="2"/>
</dbReference>
<keyword evidence="13" id="KW-1185">Reference proteome</keyword>
<evidence type="ECO:0000256" key="6">
    <source>
        <dbReference type="ARBA" id="ARBA00023242"/>
    </source>
</evidence>
<evidence type="ECO:0000259" key="8">
    <source>
        <dbReference type="Pfam" id="PF00249"/>
    </source>
</evidence>
<evidence type="ECO:0000256" key="3">
    <source>
        <dbReference type="ARBA" id="ARBA00023015"/>
    </source>
</evidence>
<dbReference type="Gene3D" id="1.10.10.60">
    <property type="entry name" value="Homeodomain-like"/>
    <property type="match status" value="1"/>
</dbReference>
<dbReference type="SUPFAM" id="SSF46689">
    <property type="entry name" value="Homeodomain-like"/>
    <property type="match status" value="1"/>
</dbReference>
<dbReference type="EMBL" id="JADBGQ010000001">
    <property type="protein sequence ID" value="KAG5416142.1"/>
    <property type="molecule type" value="Genomic_DNA"/>
</dbReference>
<evidence type="ECO:0000259" key="11">
    <source>
        <dbReference type="Pfam" id="PF14379"/>
    </source>
</evidence>
<feature type="region of interest" description="Disordered" evidence="7">
    <location>
        <begin position="352"/>
        <end position="377"/>
    </location>
</feature>
<feature type="domain" description="Myb-like" evidence="8">
    <location>
        <begin position="293"/>
        <end position="344"/>
    </location>
</feature>
<dbReference type="PANTHER" id="PTHR32166:SF63">
    <property type="entry name" value="HAT TRANSPOSON SUPERFAMILY PROTEIN"/>
    <property type="match status" value="1"/>
</dbReference>
<name>A0ABQ7NZ72_BRACM</name>
<proteinExistence type="inferred from homology"/>
<dbReference type="InterPro" id="IPR007021">
    <property type="entry name" value="DUF659"/>
</dbReference>
<dbReference type="InterPro" id="IPR008906">
    <property type="entry name" value="HATC_C_dom"/>
</dbReference>
<keyword evidence="4" id="KW-0175">Coiled coil</keyword>
<evidence type="ECO:0000313" key="13">
    <source>
        <dbReference type="Proteomes" id="UP000823674"/>
    </source>
</evidence>
<dbReference type="InterPro" id="IPR006447">
    <property type="entry name" value="Myb_dom_plants"/>
</dbReference>
<feature type="compositionally biased region" description="Basic and acidic residues" evidence="7">
    <location>
        <begin position="352"/>
        <end position="366"/>
    </location>
</feature>
<keyword evidence="5" id="KW-0804">Transcription</keyword>
<sequence length="1813" mass="201987">MSKRGGDQSRKDNSTLHYSSSMPIQEESFDLSASVVTFGDSRILPRETILIWCKKPILIQGIMNSHRLVVSTAQEECNKGIQKACSSSLSPAFNFLNVQPETTRKSPFIRSQSPDWPKNSTFSRSSTFCTNLYSSSSSANETKKHLGNSLPFLPDPSASASGVESARSPSVFSEDLGNPFDGDNSGSLVKDFLNLSSDACSSGGFHDLDCSNDSYCLSDQLELQFLSDELELAITDRAETPRLDEIYEKPLASPIPVTVLSPSQRCDAEAMCIDPVSSHPSPRSAAAANHKPRMRWTPELHESFLNSVNKLEGPEKATPKAVLKLMNVEGLTIYHVKSHLQKYRLAKYMPEKKEEKKNVNSEEKKLAMSNSEADEKKKGAIQLTEALRMQMEVQKQLHEQLEVQRVLQLRIEEHAKYLEKMLEEQRKAGRLFSSSSSSQTLLSPSDDETRPDSQNMSKTEASLPQPSSSAKNIASETEDDQCESPQKRRRLENNTEPQDSERKQGDRTFAFTPPRIRVSFLFRILLSSPGTLMDIHEHGVCVDKKKQRVKCNYCGKEVQGFSRLKFHLGGVSGDVTLCEQVTFNVREAFRSMVMKQKLSSAAAKAKRVHKRGRIDISSSKSGSPEEGTTSVEANNALVSKTAVMFMKQKLSSTAAETQRVVGKVQMGNGLNKRGRLEISSTKSVSPEKRTTSVEANNALVSNTAVMFMKQKLSSTAAAAETRRVVGNVQMGNGLSKRGRLEISSTKSVSPEKRTTSVEASNKHDVNFQSNNAQKCIARFFYENGFDFSAVDSPGFREMMSVSGGSGDIPGSHDLDGWMLQEAVKEVQEHVKKIKDSWAVTGCSILLDAWVDHKGHDLVTFVADSPAGPVYLKSFDVSDIKSNANDLLSLVDGVAEEVGVHNVVQIVACSTSGWVGELGKSFASNNMFWSVSISHCFELMLVEIEKMDSFGGILDKVNNITEFLHNNPLAWELFKDPSHGKDMKISSYSSEFEFVTPYLTLENVLKAKNNLAAMFASSNWNKEEGTSVSKFVKDPSFWESVERLVKSTSPMIRGLCLFSTANNQHIGYIYDTMDGIKESIAKELSKEERCYKPVWDVIDDVWNKHLHSPLHVTGYFLNPAAFYSTDFSSDPEVTTGFVSSLVHMVKECHVQAKISAQLKMYTLGQGCFDEASQADQITDIAPAEWWAQKASQHPELQSFAIKILSQTCEGASRYKLKRSIAEKLLLTRGMSRCEEQHLEELSFVHYIEDESLNRLVLASMDIHEHGVRLGKEKRRIQCKHCGKQMSGWYRLKHHLSGVGGDATPCVQVTSSVREMFRTTTTGPKRGRTGDSEHVWCSYPNCLDFSSNGFREIMMTVSGRTIPDPHGSMFGEVLKEVEDHVEKVKDSWGVTGCSILLDAWVDHKGHDLVTFVADSPAGSVYLKSFDVSDIKHDSEALISIVDGLVDEVGVSNVVQIVACSASGWVGELGETYVGTKKGVFWSVSVSHCFELMLMKIGEIDSLGEIVEAVNMITDYVNSNPLALKLVRDQDHSHGLLDMAVLSSEFEFFMPYLTVESIFRARDELAAMFASSSDWNKEEEDIAISNLVNDSRLWETVERVLKCSSPLIHGLIWLSSANNNQHVGHVYDNMDVIKESIAREFDNDELCYMPLWDVIDDVWNKLHSPLHAAGYFLNPNAFYSTGFHLDTEVAIGLISSLVHIVKELDVQVKVATQLDVYKVREGCFNETSQADQVSGLSPAEWWAEKASQHPELQSFAIKVLSQTCEGASRYKLKRRVAEKLLLTRGMSRCEKQHLEELAFVHYNLHLQSCRAKLSEE</sequence>
<feature type="compositionally biased region" description="Low complexity" evidence="7">
    <location>
        <begin position="431"/>
        <end position="444"/>
    </location>
</feature>
<dbReference type="Pfam" id="PF05699">
    <property type="entry name" value="Dimer_Tnp_hAT"/>
    <property type="match status" value="1"/>
</dbReference>